<gene>
    <name evidence="3" type="ORF">BP5553_06009</name>
</gene>
<reference evidence="3 4" key="1">
    <citation type="journal article" date="2018" name="IMA Fungus">
        <title>IMA Genome-F 9: Draft genome sequence of Annulohypoxylon stygium, Aspergillus mulundensis, Berkeleyomyces basicola (syn. Thielaviopsis basicola), Ceratocystis smalleyi, two Cercospora beticola strains, Coleophoma cylindrospora, Fusarium fracticaudum, Phialophora cf. hyalina, and Morchella septimelata.</title>
        <authorList>
            <person name="Wingfield B.D."/>
            <person name="Bills G.F."/>
            <person name="Dong Y."/>
            <person name="Huang W."/>
            <person name="Nel W.J."/>
            <person name="Swalarsk-Parry B.S."/>
            <person name="Vaghefi N."/>
            <person name="Wilken P.M."/>
            <person name="An Z."/>
            <person name="de Beer Z.W."/>
            <person name="De Vos L."/>
            <person name="Chen L."/>
            <person name="Duong T.A."/>
            <person name="Gao Y."/>
            <person name="Hammerbacher A."/>
            <person name="Kikkert J.R."/>
            <person name="Li Y."/>
            <person name="Li H."/>
            <person name="Li K."/>
            <person name="Li Q."/>
            <person name="Liu X."/>
            <person name="Ma X."/>
            <person name="Naidoo K."/>
            <person name="Pethybridge S.J."/>
            <person name="Sun J."/>
            <person name="Steenkamp E.T."/>
            <person name="van der Nest M.A."/>
            <person name="van Wyk S."/>
            <person name="Wingfield M.J."/>
            <person name="Xiong C."/>
            <person name="Yue Q."/>
            <person name="Zhang X."/>
        </authorList>
    </citation>
    <scope>NUCLEOTIDE SEQUENCE [LARGE SCALE GENOMIC DNA]</scope>
    <source>
        <strain evidence="3 4">BP 5553</strain>
    </source>
</reference>
<protein>
    <recommendedName>
        <fullName evidence="2">2EXR domain-containing protein</fullName>
    </recommendedName>
</protein>
<organism evidence="3 4">
    <name type="scientific">Venustampulla echinocandica</name>
    <dbReference type="NCBI Taxonomy" id="2656787"/>
    <lineage>
        <taxon>Eukaryota</taxon>
        <taxon>Fungi</taxon>
        <taxon>Dikarya</taxon>
        <taxon>Ascomycota</taxon>
        <taxon>Pezizomycotina</taxon>
        <taxon>Leotiomycetes</taxon>
        <taxon>Helotiales</taxon>
        <taxon>Pleuroascaceae</taxon>
        <taxon>Venustampulla</taxon>
    </lineage>
</organism>
<comment type="caution">
    <text evidence="3">The sequence shown here is derived from an EMBL/GenBank/DDBJ whole genome shotgun (WGS) entry which is preliminary data.</text>
</comment>
<feature type="compositionally biased region" description="Low complexity" evidence="1">
    <location>
        <begin position="7"/>
        <end position="26"/>
    </location>
</feature>
<proteinExistence type="predicted"/>
<evidence type="ECO:0000313" key="3">
    <source>
        <dbReference type="EMBL" id="RDL36657.1"/>
    </source>
</evidence>
<dbReference type="InterPro" id="IPR045518">
    <property type="entry name" value="2EXR"/>
</dbReference>
<sequence>MPRELARLATPAPAPSASRSPSRSPSQTFSRFNLLPLELRFKVWDYSINSIDPDVISAWWDPTHRVFRSRRKPPAVLHCCQESRREGLKTYFLSFAKDREFGRIYFCYNKDVVHFRWETLGASPGRLSRKIGDTDYSNLQHLMIAEPSLLAHADEDLRELERFTSLQLIVVMCDLRIVEEGFIYGREDLLDVFDWLDEEMEDQKETADQTWPTLVCQNPRRDKSAIDVPCSKHWWFGVWNDRVKDKQMAKWPDILAECLQITRTDNTVDAGVLLTLLLSQFAEDYIHYGDL</sequence>
<evidence type="ECO:0000313" key="4">
    <source>
        <dbReference type="Proteomes" id="UP000254866"/>
    </source>
</evidence>
<dbReference type="RefSeq" id="XP_031869313.1">
    <property type="nucleotide sequence ID" value="XM_032014632.1"/>
</dbReference>
<dbReference type="GeneID" id="43598858"/>
<dbReference type="PANTHER" id="PTHR35910">
    <property type="entry name" value="2EXR DOMAIN-CONTAINING PROTEIN"/>
    <property type="match status" value="1"/>
</dbReference>
<feature type="region of interest" description="Disordered" evidence="1">
    <location>
        <begin position="1"/>
        <end position="27"/>
    </location>
</feature>
<evidence type="ECO:0000256" key="1">
    <source>
        <dbReference type="SAM" id="MobiDB-lite"/>
    </source>
</evidence>
<dbReference type="Proteomes" id="UP000254866">
    <property type="component" value="Unassembled WGS sequence"/>
</dbReference>
<name>A0A370TMA2_9HELO</name>
<dbReference type="EMBL" id="NPIC01000004">
    <property type="protein sequence ID" value="RDL36657.1"/>
    <property type="molecule type" value="Genomic_DNA"/>
</dbReference>
<feature type="domain" description="2EXR" evidence="2">
    <location>
        <begin position="29"/>
        <end position="113"/>
    </location>
</feature>
<keyword evidence="4" id="KW-1185">Reference proteome</keyword>
<dbReference type="AlphaFoldDB" id="A0A370TMA2"/>
<accession>A0A370TMA2</accession>
<dbReference type="OrthoDB" id="3513892at2759"/>
<dbReference type="Pfam" id="PF20150">
    <property type="entry name" value="2EXR"/>
    <property type="match status" value="1"/>
</dbReference>
<evidence type="ECO:0000259" key="2">
    <source>
        <dbReference type="Pfam" id="PF20150"/>
    </source>
</evidence>
<dbReference type="PANTHER" id="PTHR35910:SF1">
    <property type="entry name" value="2EXR DOMAIN-CONTAINING PROTEIN"/>
    <property type="match status" value="1"/>
</dbReference>